<protein>
    <submittedName>
        <fullName evidence="3">Uncharacterized protein</fullName>
    </submittedName>
</protein>
<proteinExistence type="predicted"/>
<feature type="signal peptide" evidence="2">
    <location>
        <begin position="1"/>
        <end position="20"/>
    </location>
</feature>
<dbReference type="EMBL" id="JZBS01003437">
    <property type="protein sequence ID" value="KKK14960.1"/>
    <property type="molecule type" value="Genomic_DNA"/>
</dbReference>
<organism evidence="3 4">
    <name type="scientific">Aspergillus rambellii</name>
    <dbReference type="NCBI Taxonomy" id="308745"/>
    <lineage>
        <taxon>Eukaryota</taxon>
        <taxon>Fungi</taxon>
        <taxon>Dikarya</taxon>
        <taxon>Ascomycota</taxon>
        <taxon>Pezizomycotina</taxon>
        <taxon>Eurotiomycetes</taxon>
        <taxon>Eurotiomycetidae</taxon>
        <taxon>Eurotiales</taxon>
        <taxon>Aspergillaceae</taxon>
        <taxon>Aspergillus</taxon>
        <taxon>Aspergillus subgen. Nidulantes</taxon>
    </lineage>
</organism>
<dbReference type="STRING" id="308745.A0A0F8WAR8"/>
<feature type="chain" id="PRO_5002529223" evidence="2">
    <location>
        <begin position="21"/>
        <end position="282"/>
    </location>
</feature>
<gene>
    <name evidence="3" type="ORF">ARAM_002606</name>
</gene>
<dbReference type="AlphaFoldDB" id="A0A0F8WAR8"/>
<evidence type="ECO:0000256" key="2">
    <source>
        <dbReference type="SAM" id="SignalP"/>
    </source>
</evidence>
<dbReference type="OrthoDB" id="4480078at2759"/>
<name>A0A0F8WAR8_9EURO</name>
<keyword evidence="4" id="KW-1185">Reference proteome</keyword>
<evidence type="ECO:0000313" key="3">
    <source>
        <dbReference type="EMBL" id="KKK14960.1"/>
    </source>
</evidence>
<reference evidence="3 4" key="1">
    <citation type="submission" date="2015-02" db="EMBL/GenBank/DDBJ databases">
        <title>Draft Genome Sequences of Two Closely-Related Aflatoxigenic Aspergillus Species Obtained from the Cote d'Ivoire.</title>
        <authorList>
            <person name="Moore G.G."/>
            <person name="Beltz S.B."/>
            <person name="Mack B.M."/>
        </authorList>
    </citation>
    <scope>NUCLEOTIDE SEQUENCE [LARGE SCALE GENOMIC DNA]</scope>
    <source>
        <strain evidence="3 4">SRRC1468</strain>
    </source>
</reference>
<keyword evidence="2" id="KW-0732">Signal</keyword>
<feature type="region of interest" description="Disordered" evidence="1">
    <location>
        <begin position="207"/>
        <end position="226"/>
    </location>
</feature>
<accession>A0A0F8WAR8</accession>
<evidence type="ECO:0000313" key="4">
    <source>
        <dbReference type="Proteomes" id="UP000034291"/>
    </source>
</evidence>
<evidence type="ECO:0000256" key="1">
    <source>
        <dbReference type="SAM" id="MobiDB-lite"/>
    </source>
</evidence>
<comment type="caution">
    <text evidence="3">The sequence shown here is derived from an EMBL/GenBank/DDBJ whole genome shotgun (WGS) entry which is preliminary data.</text>
</comment>
<dbReference type="Proteomes" id="UP000034291">
    <property type="component" value="Unassembled WGS sequence"/>
</dbReference>
<sequence>MAIRARRVFIALALPPVVTTYAIHRTLSSLESRYPELPVTSSTCSAALRTPESPSTQRCDGVDIYATQVPLSTLLAPRTTSPDNKPAATRSIAAAWAHAVIGSRILRLEGSLFGLVTRGKFHPGDVGDSPAGFAPRPEPDGGERECKRELLNGVLVVERPPAPGDPYGLLTSWRMDRGACEFFETIARWGYPWRLVSGGRHEMSVSGPLEMEGRRREEEEEEEEEGPFVEVRFASAHDYVVVPEEGERQKTIPGWVGRLHRGYARLILHLAVRELQQQPVSG</sequence>